<evidence type="ECO:0000259" key="1">
    <source>
        <dbReference type="PROSITE" id="PS50181"/>
    </source>
</evidence>
<sequence>MTAFTDLSAQPEILYLIFQYLPSKDLFSLMRCCKALYPTCYREIWTTLVLDSTKRLYIPDRDIVQPGSLKALIKTPGVQRFGFKYTKHLVLGTGLKGLSYALHTDLGRILRKVLQSGELCPRRLTVALDELPGYNFEQEGYDVPRNKRRPLKLLDALKEYGKGKNLQEFSVSIRASCFRHLPGYFTLSQVTQLELNPYLGTRRRDWKAGKAQKRTDKHIEELTTLLKQTPNLKELTIGDWFRKQDLFLLYTRPLVGQEWRNFQTTMTSLQRLKTFKVVTYLFHPSLFLIPPPSVTELLCTGTVSPVWWKTFAKCEELGNVRYLTIQVPDFTVKPARAVYGRHGVPVIKSIELGEVAITGLREFAIARCFHHPEAYFQDQNQDDTSTRCHRDVIDPLSRNIPVDLEDCIVRRNPNLSQDSLKMIGKQKSGDRTN</sequence>
<protein>
    <recommendedName>
        <fullName evidence="1">F-box domain-containing protein</fullName>
    </recommendedName>
</protein>
<dbReference type="SUPFAM" id="SSF81383">
    <property type="entry name" value="F-box domain"/>
    <property type="match status" value="1"/>
</dbReference>
<evidence type="ECO:0000313" key="2">
    <source>
        <dbReference type="EMBL" id="KAK6506514.1"/>
    </source>
</evidence>
<dbReference type="CDD" id="cd09917">
    <property type="entry name" value="F-box_SF"/>
    <property type="match status" value="1"/>
</dbReference>
<dbReference type="InterPro" id="IPR036047">
    <property type="entry name" value="F-box-like_dom_sf"/>
</dbReference>
<feature type="domain" description="F-box" evidence="1">
    <location>
        <begin position="3"/>
        <end position="48"/>
    </location>
</feature>
<name>A0AAN8N665_9PEZI</name>
<keyword evidence="3" id="KW-1185">Reference proteome</keyword>
<dbReference type="AlphaFoldDB" id="A0AAN8N665"/>
<dbReference type="PROSITE" id="PS50181">
    <property type="entry name" value="FBOX"/>
    <property type="match status" value="1"/>
</dbReference>
<dbReference type="Proteomes" id="UP001307849">
    <property type="component" value="Unassembled WGS sequence"/>
</dbReference>
<reference evidence="2 3" key="1">
    <citation type="submission" date="2019-10" db="EMBL/GenBank/DDBJ databases">
        <authorList>
            <person name="Palmer J.M."/>
        </authorList>
    </citation>
    <scope>NUCLEOTIDE SEQUENCE [LARGE SCALE GENOMIC DNA]</scope>
    <source>
        <strain evidence="2 3">TWF506</strain>
    </source>
</reference>
<evidence type="ECO:0000313" key="3">
    <source>
        <dbReference type="Proteomes" id="UP001307849"/>
    </source>
</evidence>
<accession>A0AAN8N665</accession>
<organism evidence="2 3">
    <name type="scientific">Arthrobotrys conoides</name>
    <dbReference type="NCBI Taxonomy" id="74498"/>
    <lineage>
        <taxon>Eukaryota</taxon>
        <taxon>Fungi</taxon>
        <taxon>Dikarya</taxon>
        <taxon>Ascomycota</taxon>
        <taxon>Pezizomycotina</taxon>
        <taxon>Orbiliomycetes</taxon>
        <taxon>Orbiliales</taxon>
        <taxon>Orbiliaceae</taxon>
        <taxon>Arthrobotrys</taxon>
    </lineage>
</organism>
<dbReference type="EMBL" id="JAVHJM010000009">
    <property type="protein sequence ID" value="KAK6506514.1"/>
    <property type="molecule type" value="Genomic_DNA"/>
</dbReference>
<gene>
    <name evidence="2" type="ORF">TWF506_011420</name>
</gene>
<dbReference type="InterPro" id="IPR001810">
    <property type="entry name" value="F-box_dom"/>
</dbReference>
<comment type="caution">
    <text evidence="2">The sequence shown here is derived from an EMBL/GenBank/DDBJ whole genome shotgun (WGS) entry which is preliminary data.</text>
</comment>
<dbReference type="Pfam" id="PF12937">
    <property type="entry name" value="F-box-like"/>
    <property type="match status" value="1"/>
</dbReference>
<proteinExistence type="predicted"/>